<gene>
    <name evidence="1" type="ORF">PoB_002346400</name>
</gene>
<sequence length="121" mass="13443">MTVDFESLTVKTGLTPLANVTPHAMPHEALRNGLLCWPNTRVRERPWILLKTGRVKGVGCTDHGAPVEVSQSSVDDPMSTSLSTRPVVAVRYEAISSELTWSLARRSKLMQSLQEDLWLES</sequence>
<accession>A0AAV3ZNS0</accession>
<organism evidence="1 2">
    <name type="scientific">Plakobranchus ocellatus</name>
    <dbReference type="NCBI Taxonomy" id="259542"/>
    <lineage>
        <taxon>Eukaryota</taxon>
        <taxon>Metazoa</taxon>
        <taxon>Spiralia</taxon>
        <taxon>Lophotrochozoa</taxon>
        <taxon>Mollusca</taxon>
        <taxon>Gastropoda</taxon>
        <taxon>Heterobranchia</taxon>
        <taxon>Euthyneura</taxon>
        <taxon>Panpulmonata</taxon>
        <taxon>Sacoglossa</taxon>
        <taxon>Placobranchoidea</taxon>
        <taxon>Plakobranchidae</taxon>
        <taxon>Plakobranchus</taxon>
    </lineage>
</organism>
<comment type="caution">
    <text evidence="1">The sequence shown here is derived from an EMBL/GenBank/DDBJ whole genome shotgun (WGS) entry which is preliminary data.</text>
</comment>
<dbReference type="EMBL" id="BLXT01002711">
    <property type="protein sequence ID" value="GFN96958.1"/>
    <property type="molecule type" value="Genomic_DNA"/>
</dbReference>
<evidence type="ECO:0000313" key="2">
    <source>
        <dbReference type="Proteomes" id="UP000735302"/>
    </source>
</evidence>
<keyword evidence="2" id="KW-1185">Reference proteome</keyword>
<proteinExistence type="predicted"/>
<protein>
    <submittedName>
        <fullName evidence="1">Uncharacterized protein</fullName>
    </submittedName>
</protein>
<dbReference type="Proteomes" id="UP000735302">
    <property type="component" value="Unassembled WGS sequence"/>
</dbReference>
<dbReference type="AlphaFoldDB" id="A0AAV3ZNS0"/>
<evidence type="ECO:0000313" key="1">
    <source>
        <dbReference type="EMBL" id="GFN96958.1"/>
    </source>
</evidence>
<name>A0AAV3ZNS0_9GAST</name>
<reference evidence="1 2" key="1">
    <citation type="journal article" date="2021" name="Elife">
        <title>Chloroplast acquisition without the gene transfer in kleptoplastic sea slugs, Plakobranchus ocellatus.</title>
        <authorList>
            <person name="Maeda T."/>
            <person name="Takahashi S."/>
            <person name="Yoshida T."/>
            <person name="Shimamura S."/>
            <person name="Takaki Y."/>
            <person name="Nagai Y."/>
            <person name="Toyoda A."/>
            <person name="Suzuki Y."/>
            <person name="Arimoto A."/>
            <person name="Ishii H."/>
            <person name="Satoh N."/>
            <person name="Nishiyama T."/>
            <person name="Hasebe M."/>
            <person name="Maruyama T."/>
            <person name="Minagawa J."/>
            <person name="Obokata J."/>
            <person name="Shigenobu S."/>
        </authorList>
    </citation>
    <scope>NUCLEOTIDE SEQUENCE [LARGE SCALE GENOMIC DNA]</scope>
</reference>